<evidence type="ECO:0000313" key="4">
    <source>
        <dbReference type="Proteomes" id="UP000698800"/>
    </source>
</evidence>
<dbReference type="PANTHER" id="PTHR31104">
    <property type="entry name" value="PEPTIDE-N4-(N-ACETYL-BETA-GLUCOSAMINYL)ASPARAGINE AMIDASE A PROTEIN"/>
    <property type="match status" value="1"/>
</dbReference>
<dbReference type="AlphaFoldDB" id="A0A9P8I7F3"/>
<dbReference type="InterPro" id="IPR021102">
    <property type="entry name" value="PNGase_A"/>
</dbReference>
<dbReference type="Pfam" id="PF25156">
    <property type="entry name" value="PNGase_A_C"/>
    <property type="match status" value="1"/>
</dbReference>
<feature type="domain" description="Peptide N-acetyl-beta-D-glucosaminyl asparaginase amidase A N-terminal" evidence="2">
    <location>
        <begin position="86"/>
        <end position="367"/>
    </location>
</feature>
<protein>
    <recommendedName>
        <fullName evidence="2">Peptide N-acetyl-beta-D-glucosaminyl asparaginase amidase A N-terminal domain-containing protein</fullName>
    </recommendedName>
</protein>
<organism evidence="3 4">
    <name type="scientific">Glutinoglossum americanum</name>
    <dbReference type="NCBI Taxonomy" id="1670608"/>
    <lineage>
        <taxon>Eukaryota</taxon>
        <taxon>Fungi</taxon>
        <taxon>Dikarya</taxon>
        <taxon>Ascomycota</taxon>
        <taxon>Pezizomycotina</taxon>
        <taxon>Geoglossomycetes</taxon>
        <taxon>Geoglossales</taxon>
        <taxon>Geoglossaceae</taxon>
        <taxon>Glutinoglossum</taxon>
    </lineage>
</organism>
<dbReference type="Proteomes" id="UP000698800">
    <property type="component" value="Unassembled WGS sequence"/>
</dbReference>
<dbReference type="EMBL" id="JAGHQL010000015">
    <property type="protein sequence ID" value="KAH0544714.1"/>
    <property type="molecule type" value="Genomic_DNA"/>
</dbReference>
<proteinExistence type="predicted"/>
<keyword evidence="4" id="KW-1185">Reference proteome</keyword>
<dbReference type="OrthoDB" id="1612078at2759"/>
<feature type="compositionally biased region" description="Polar residues" evidence="1">
    <location>
        <begin position="1"/>
        <end position="18"/>
    </location>
</feature>
<evidence type="ECO:0000256" key="1">
    <source>
        <dbReference type="SAM" id="MobiDB-lite"/>
    </source>
</evidence>
<gene>
    <name evidence="3" type="ORF">FGG08_001219</name>
</gene>
<dbReference type="Pfam" id="PF12222">
    <property type="entry name" value="PNGaseA"/>
    <property type="match status" value="1"/>
</dbReference>
<reference evidence="3" key="1">
    <citation type="submission" date="2021-03" db="EMBL/GenBank/DDBJ databases">
        <title>Comparative genomics and phylogenomic investigation of the class Geoglossomycetes provide insights into ecological specialization and systematics.</title>
        <authorList>
            <person name="Melie T."/>
            <person name="Pirro S."/>
            <person name="Miller A.N."/>
            <person name="Quandt A."/>
        </authorList>
    </citation>
    <scope>NUCLEOTIDE SEQUENCE</scope>
    <source>
        <strain evidence="3">GBOQ0MN5Z8</strain>
    </source>
</reference>
<feature type="region of interest" description="Disordered" evidence="1">
    <location>
        <begin position="1"/>
        <end position="34"/>
    </location>
</feature>
<comment type="caution">
    <text evidence="3">The sequence shown here is derived from an EMBL/GenBank/DDBJ whole genome shotgun (WGS) entry which is preliminary data.</text>
</comment>
<sequence length="655" mass="70841">MGGNGSSAPGSSHPQTAIQAALERARGPEGPDPDTTEFLESVLAAIWQKLRAGPNTYLLTLDEFAVFNFYRERYATDEIAIAAISRFNQVSFNFTVTSRGRQFDRLGLMYLGDTEVFRTSTAEPTNNGIEWTYIKDVSSYLALLKAPQKIIFDLGNLVNDIYTAPFNATLTATFFTSENVVTPADTILPISARLSSSGRPSAFSIPSQNASTTYQFPRNVRRAVATISSCGQADEEFWFGNVLSSDVDAFPPSGAPLFGYSPFREVQLYIDGNLAGVEWPFPIIFTGGVVPGLWRPVVGVDAFDLREHEIDITPWLPLLCDGAVGGHTFEIRVAGIDDDGQGHGTLSKTVANYWVVTGKIFLWLDDPGWITRGSVPMAVTPSPLLELSSSIEPNPTNTNETLNYGVNATRELSVSSIVITSEGLFAASWIQSLAYSNAGRFTAQGNIQRTIQNIEGLDASANGYSKAYNYPVWVNTSYTFDKKSGNFTIDANISRGLNLETWGKLVFPTGLQDFASLPSTKSALPSLAGSALRTIQNGSAHYEAAPALRLALGHGTTEQKFTFIGLQASTPLTGGQGSPIQPGVHDTPSLGYELYRRHVLATNGTVVKDNETLSGHTITDYSLPASRVGGGWKDQEFVGDSVRSILGRGPKENMT</sequence>
<name>A0A9P8I7F3_9PEZI</name>
<dbReference type="InterPro" id="IPR056948">
    <property type="entry name" value="PNGaseA_N"/>
</dbReference>
<accession>A0A9P8I7F3</accession>
<evidence type="ECO:0000259" key="2">
    <source>
        <dbReference type="Pfam" id="PF12222"/>
    </source>
</evidence>
<evidence type="ECO:0000313" key="3">
    <source>
        <dbReference type="EMBL" id="KAH0544714.1"/>
    </source>
</evidence>